<organism evidence="1">
    <name type="scientific">Guillardia theta (strain CCMP2712)</name>
    <name type="common">Cryptophyte</name>
    <dbReference type="NCBI Taxonomy" id="905079"/>
    <lineage>
        <taxon>Eukaryota</taxon>
        <taxon>Cryptophyceae</taxon>
        <taxon>Pyrenomonadales</taxon>
        <taxon>Geminigeraceae</taxon>
        <taxon>Guillardia</taxon>
    </lineage>
</organism>
<dbReference type="GeneID" id="17290689"/>
<dbReference type="HOGENOM" id="CLU_346644_0_0_1"/>
<keyword evidence="3" id="KW-1185">Reference proteome</keyword>
<dbReference type="EMBL" id="JH993124">
    <property type="protein sequence ID" value="EKX33938.1"/>
    <property type="molecule type" value="Genomic_DNA"/>
</dbReference>
<gene>
    <name evidence="1" type="ORF">GUITHDRAFT_147565</name>
</gene>
<dbReference type="EnsemblProtists" id="EKX33938">
    <property type="protein sequence ID" value="EKX33938"/>
    <property type="gene ID" value="GUITHDRAFT_147565"/>
</dbReference>
<name>L1ICI1_GUITC</name>
<evidence type="ECO:0000313" key="3">
    <source>
        <dbReference type="Proteomes" id="UP000011087"/>
    </source>
</evidence>
<dbReference type="OrthoDB" id="48247at2759"/>
<evidence type="ECO:0000313" key="1">
    <source>
        <dbReference type="EMBL" id="EKX33938.1"/>
    </source>
</evidence>
<evidence type="ECO:0000313" key="2">
    <source>
        <dbReference type="EnsemblProtists" id="EKX33938"/>
    </source>
</evidence>
<dbReference type="eggNOG" id="ENOG502SYG2">
    <property type="taxonomic scope" value="Eukaryota"/>
</dbReference>
<dbReference type="Proteomes" id="UP000011087">
    <property type="component" value="Unassembled WGS sequence"/>
</dbReference>
<sequence length="815" mass="89142">MKLAEEAAGWLKGKEVCHSLMREQRFAPLILKVLTCMGAQEELCGVLGCVMEGMAGLAHHPTGVEVLVGCFQLVSSRIKSGKVATSPYAPVVEQVRQVVAGEEWRGLLSERRALRVACAMLELSCSLRGSGECKVAEAGSRERISRSLESLFEEICRRTLECLNGGLLEHADDDVGSLFLRPLLSAMTSGQQDGWQDKYVENLLAVKADANGEDVSEGTYKALHKLLSTAAGKSLVKDLMMVCCKDGSRAAMFKQIFRFCLQQVEEAHTDQIRHPEMASVSPSNQEEEGVSCSAIKVSFFLLCEGQCKAASFKPDKDDSQWWGRRDALCRSVAASMWREEARGWEHTQECVLLFDDMGALRIGKEVTRKIRVPTERRLLSMMRDACLGANETDGLQYYKGVGDDKFETKEKISKVVGEVFRDYPHELPVFGQTNVDNKFRHVIFVLGTVRDMTVNEQKALAAAVEEKSITVLGCNLGRSGPLAYPSGVHLQGSVCSQLPCCQWKVWLDVEELMETSLCCLLGSIGVRSLFVFCIKGFDVCSKSDHCVRIVEIESWRANGKEIEAHRSTRSDELLPGISVSVQKGKMKKAIREIMEHHELSCLVVLDMVEVGCCSTEAGAQDDEMSAVKLADLVYSQPCHCEQSCMSLSARGDEATRNGSNAQQEFDIIVCIKVIKDQSLLSKTSSRINKASVSSIQHWSYHGLLGIAAKRTGESCPQLEAKPARPLLGNSVRALPVLSSAGSLALIQLLLELASPELLSSFSRKLKKAIKASPGLSPSLSAALETANNRRASGMAAANDSAIRSDRVTDSVTVGN</sequence>
<dbReference type="RefSeq" id="XP_005820918.1">
    <property type="nucleotide sequence ID" value="XM_005820861.1"/>
</dbReference>
<protein>
    <submittedName>
        <fullName evidence="1 2">Uncharacterized protein</fullName>
    </submittedName>
</protein>
<accession>L1ICI1</accession>
<dbReference type="KEGG" id="gtt:GUITHDRAFT_147565"/>
<reference evidence="3" key="2">
    <citation type="submission" date="2012-11" db="EMBL/GenBank/DDBJ databases">
        <authorList>
            <person name="Kuo A."/>
            <person name="Curtis B.A."/>
            <person name="Tanifuji G."/>
            <person name="Burki F."/>
            <person name="Gruber A."/>
            <person name="Irimia M."/>
            <person name="Maruyama S."/>
            <person name="Arias M.C."/>
            <person name="Ball S.G."/>
            <person name="Gile G.H."/>
            <person name="Hirakawa Y."/>
            <person name="Hopkins J.F."/>
            <person name="Rensing S.A."/>
            <person name="Schmutz J."/>
            <person name="Symeonidi A."/>
            <person name="Elias M."/>
            <person name="Eveleigh R.J."/>
            <person name="Herman E.K."/>
            <person name="Klute M.J."/>
            <person name="Nakayama T."/>
            <person name="Obornik M."/>
            <person name="Reyes-Prieto A."/>
            <person name="Armbrust E.V."/>
            <person name="Aves S.J."/>
            <person name="Beiko R.G."/>
            <person name="Coutinho P."/>
            <person name="Dacks J.B."/>
            <person name="Durnford D.G."/>
            <person name="Fast N.M."/>
            <person name="Green B.R."/>
            <person name="Grisdale C."/>
            <person name="Hempe F."/>
            <person name="Henrissat B."/>
            <person name="Hoppner M.P."/>
            <person name="Ishida K.-I."/>
            <person name="Kim E."/>
            <person name="Koreny L."/>
            <person name="Kroth P.G."/>
            <person name="Liu Y."/>
            <person name="Malik S.-B."/>
            <person name="Maier U.G."/>
            <person name="McRose D."/>
            <person name="Mock T."/>
            <person name="Neilson J.A."/>
            <person name="Onodera N.T."/>
            <person name="Poole A.M."/>
            <person name="Pritham E.J."/>
            <person name="Richards T.A."/>
            <person name="Rocap G."/>
            <person name="Roy S.W."/>
            <person name="Sarai C."/>
            <person name="Schaack S."/>
            <person name="Shirato S."/>
            <person name="Slamovits C.H."/>
            <person name="Spencer D.F."/>
            <person name="Suzuki S."/>
            <person name="Worden A.Z."/>
            <person name="Zauner S."/>
            <person name="Barry K."/>
            <person name="Bell C."/>
            <person name="Bharti A.K."/>
            <person name="Crow J.A."/>
            <person name="Grimwood J."/>
            <person name="Kramer R."/>
            <person name="Lindquist E."/>
            <person name="Lucas S."/>
            <person name="Salamov A."/>
            <person name="McFadden G.I."/>
            <person name="Lane C.E."/>
            <person name="Keeling P.J."/>
            <person name="Gray M.W."/>
            <person name="Grigoriev I.V."/>
            <person name="Archibald J.M."/>
        </authorList>
    </citation>
    <scope>NUCLEOTIDE SEQUENCE</scope>
    <source>
        <strain evidence="3">CCMP2712</strain>
    </source>
</reference>
<dbReference type="AlphaFoldDB" id="L1ICI1"/>
<dbReference type="PaxDb" id="55529-EKX33938"/>
<reference evidence="2" key="3">
    <citation type="submission" date="2016-03" db="UniProtKB">
        <authorList>
            <consortium name="EnsemblProtists"/>
        </authorList>
    </citation>
    <scope>IDENTIFICATION</scope>
</reference>
<reference evidence="1 3" key="1">
    <citation type="journal article" date="2012" name="Nature">
        <title>Algal genomes reveal evolutionary mosaicism and the fate of nucleomorphs.</title>
        <authorList>
            <consortium name="DOE Joint Genome Institute"/>
            <person name="Curtis B.A."/>
            <person name="Tanifuji G."/>
            <person name="Burki F."/>
            <person name="Gruber A."/>
            <person name="Irimia M."/>
            <person name="Maruyama S."/>
            <person name="Arias M.C."/>
            <person name="Ball S.G."/>
            <person name="Gile G.H."/>
            <person name="Hirakawa Y."/>
            <person name="Hopkins J.F."/>
            <person name="Kuo A."/>
            <person name="Rensing S.A."/>
            <person name="Schmutz J."/>
            <person name="Symeonidi A."/>
            <person name="Elias M."/>
            <person name="Eveleigh R.J."/>
            <person name="Herman E.K."/>
            <person name="Klute M.J."/>
            <person name="Nakayama T."/>
            <person name="Obornik M."/>
            <person name="Reyes-Prieto A."/>
            <person name="Armbrust E.V."/>
            <person name="Aves S.J."/>
            <person name="Beiko R.G."/>
            <person name="Coutinho P."/>
            <person name="Dacks J.B."/>
            <person name="Durnford D.G."/>
            <person name="Fast N.M."/>
            <person name="Green B.R."/>
            <person name="Grisdale C.J."/>
            <person name="Hempel F."/>
            <person name="Henrissat B."/>
            <person name="Hoppner M.P."/>
            <person name="Ishida K."/>
            <person name="Kim E."/>
            <person name="Koreny L."/>
            <person name="Kroth P.G."/>
            <person name="Liu Y."/>
            <person name="Malik S.B."/>
            <person name="Maier U.G."/>
            <person name="McRose D."/>
            <person name="Mock T."/>
            <person name="Neilson J.A."/>
            <person name="Onodera N.T."/>
            <person name="Poole A.M."/>
            <person name="Pritham E.J."/>
            <person name="Richards T.A."/>
            <person name="Rocap G."/>
            <person name="Roy S.W."/>
            <person name="Sarai C."/>
            <person name="Schaack S."/>
            <person name="Shirato S."/>
            <person name="Slamovits C.H."/>
            <person name="Spencer D.F."/>
            <person name="Suzuki S."/>
            <person name="Worden A.Z."/>
            <person name="Zauner S."/>
            <person name="Barry K."/>
            <person name="Bell C."/>
            <person name="Bharti A.K."/>
            <person name="Crow J.A."/>
            <person name="Grimwood J."/>
            <person name="Kramer R."/>
            <person name="Lindquist E."/>
            <person name="Lucas S."/>
            <person name="Salamov A."/>
            <person name="McFadden G.I."/>
            <person name="Lane C.E."/>
            <person name="Keeling P.J."/>
            <person name="Gray M.W."/>
            <person name="Grigoriev I.V."/>
            <person name="Archibald J.M."/>
        </authorList>
    </citation>
    <scope>NUCLEOTIDE SEQUENCE</scope>
    <source>
        <strain evidence="1 3">CCMP2712</strain>
    </source>
</reference>
<proteinExistence type="predicted"/>